<feature type="signal peptide" evidence="10">
    <location>
        <begin position="1"/>
        <end position="17"/>
    </location>
</feature>
<evidence type="ECO:0000256" key="4">
    <source>
        <dbReference type="ARBA" id="ARBA00022525"/>
    </source>
</evidence>
<dbReference type="AlphaFoldDB" id="A0A6G1LLB8"/>
<evidence type="ECO:0000256" key="7">
    <source>
        <dbReference type="ARBA" id="ARBA00023157"/>
    </source>
</evidence>
<dbReference type="GO" id="GO:0005576">
    <property type="term" value="C:extracellular region"/>
    <property type="evidence" value="ECO:0007669"/>
    <property type="project" value="UniProtKB-SubCell"/>
</dbReference>
<dbReference type="Pfam" id="PF20684">
    <property type="entry name" value="Fung_rhodopsin"/>
    <property type="match status" value="1"/>
</dbReference>
<dbReference type="OrthoDB" id="3934549at2759"/>
<feature type="chain" id="PRO_5026036475" evidence="10">
    <location>
        <begin position="18"/>
        <end position="193"/>
    </location>
</feature>
<keyword evidence="5" id="KW-0325">Glycoprotein</keyword>
<keyword evidence="5" id="KW-0336">GPI-anchor</keyword>
<evidence type="ECO:0000256" key="10">
    <source>
        <dbReference type="SAM" id="SignalP"/>
    </source>
</evidence>
<keyword evidence="6 10" id="KW-0732">Signal</keyword>
<comment type="subcellular location">
    <subcellularLocation>
        <location evidence="1">Membrane</location>
        <topology evidence="1">Lipid-anchor</topology>
        <topology evidence="1">GPI-anchor</topology>
    </subcellularLocation>
    <subcellularLocation>
        <location evidence="2">Secreted</location>
    </subcellularLocation>
</comment>
<evidence type="ECO:0000256" key="2">
    <source>
        <dbReference type="ARBA" id="ARBA00004613"/>
    </source>
</evidence>
<protein>
    <submittedName>
        <fullName evidence="13">Uncharacterized protein</fullName>
    </submittedName>
</protein>
<keyword evidence="8" id="KW-0449">Lipoprotein</keyword>
<organism evidence="13 14">
    <name type="scientific">Teratosphaeria nubilosa</name>
    <dbReference type="NCBI Taxonomy" id="161662"/>
    <lineage>
        <taxon>Eukaryota</taxon>
        <taxon>Fungi</taxon>
        <taxon>Dikarya</taxon>
        <taxon>Ascomycota</taxon>
        <taxon>Pezizomycotina</taxon>
        <taxon>Dothideomycetes</taxon>
        <taxon>Dothideomycetidae</taxon>
        <taxon>Mycosphaerellales</taxon>
        <taxon>Teratosphaeriaceae</taxon>
        <taxon>Teratosphaeria</taxon>
    </lineage>
</organism>
<accession>A0A6G1LLB8</accession>
<keyword evidence="9" id="KW-0812">Transmembrane</keyword>
<evidence type="ECO:0000259" key="11">
    <source>
        <dbReference type="Pfam" id="PF05730"/>
    </source>
</evidence>
<dbReference type="Pfam" id="PF05730">
    <property type="entry name" value="CFEM"/>
    <property type="match status" value="1"/>
</dbReference>
<proteinExistence type="inferred from homology"/>
<name>A0A6G1LLB8_9PEZI</name>
<keyword evidence="4" id="KW-0964">Secreted</keyword>
<feature type="domain" description="CFEM" evidence="11">
    <location>
        <begin position="40"/>
        <end position="100"/>
    </location>
</feature>
<keyword evidence="9" id="KW-1133">Transmembrane helix</keyword>
<reference evidence="13" key="1">
    <citation type="journal article" date="2020" name="Stud. Mycol.">
        <title>101 Dothideomycetes genomes: a test case for predicting lifestyles and emergence of pathogens.</title>
        <authorList>
            <person name="Haridas S."/>
            <person name="Albert R."/>
            <person name="Binder M."/>
            <person name="Bloem J."/>
            <person name="Labutti K."/>
            <person name="Salamov A."/>
            <person name="Andreopoulos B."/>
            <person name="Baker S."/>
            <person name="Barry K."/>
            <person name="Bills G."/>
            <person name="Bluhm B."/>
            <person name="Cannon C."/>
            <person name="Castanera R."/>
            <person name="Culley D."/>
            <person name="Daum C."/>
            <person name="Ezra D."/>
            <person name="Gonzalez J."/>
            <person name="Henrissat B."/>
            <person name="Kuo A."/>
            <person name="Liang C."/>
            <person name="Lipzen A."/>
            <person name="Lutzoni F."/>
            <person name="Magnuson J."/>
            <person name="Mondo S."/>
            <person name="Nolan M."/>
            <person name="Ohm R."/>
            <person name="Pangilinan J."/>
            <person name="Park H.-J."/>
            <person name="Ramirez L."/>
            <person name="Alfaro M."/>
            <person name="Sun H."/>
            <person name="Tritt A."/>
            <person name="Yoshinaga Y."/>
            <person name="Zwiers L.-H."/>
            <person name="Turgeon B."/>
            <person name="Goodwin S."/>
            <person name="Spatafora J."/>
            <person name="Crous P."/>
            <person name="Grigoriev I."/>
        </authorList>
    </citation>
    <scope>NUCLEOTIDE SEQUENCE</scope>
    <source>
        <strain evidence="13">CBS 116005</strain>
    </source>
</reference>
<evidence type="ECO:0000256" key="1">
    <source>
        <dbReference type="ARBA" id="ARBA00004589"/>
    </source>
</evidence>
<evidence type="ECO:0000259" key="12">
    <source>
        <dbReference type="Pfam" id="PF20684"/>
    </source>
</evidence>
<dbReference type="Proteomes" id="UP000799436">
    <property type="component" value="Unassembled WGS sequence"/>
</dbReference>
<feature type="domain" description="Rhodopsin" evidence="12">
    <location>
        <begin position="128"/>
        <end position="185"/>
    </location>
</feature>
<dbReference type="InterPro" id="IPR008427">
    <property type="entry name" value="Extracellular_membr_CFEM_dom"/>
</dbReference>
<keyword evidence="7" id="KW-1015">Disulfide bond</keyword>
<gene>
    <name evidence="13" type="ORF">EJ03DRAFT_103115</name>
</gene>
<keyword evidence="14" id="KW-1185">Reference proteome</keyword>
<dbReference type="EMBL" id="ML995810">
    <property type="protein sequence ID" value="KAF2773656.1"/>
    <property type="molecule type" value="Genomic_DNA"/>
</dbReference>
<comment type="similarity">
    <text evidence="3">Belongs to the RBT5 family.</text>
</comment>
<evidence type="ECO:0000256" key="6">
    <source>
        <dbReference type="ARBA" id="ARBA00022729"/>
    </source>
</evidence>
<evidence type="ECO:0000313" key="13">
    <source>
        <dbReference type="EMBL" id="KAF2773656.1"/>
    </source>
</evidence>
<feature type="transmembrane region" description="Helical" evidence="9">
    <location>
        <begin position="144"/>
        <end position="164"/>
    </location>
</feature>
<feature type="transmembrane region" description="Helical" evidence="9">
    <location>
        <begin position="110"/>
        <end position="132"/>
    </location>
</feature>
<keyword evidence="9" id="KW-0472">Membrane</keyword>
<dbReference type="GO" id="GO:0098552">
    <property type="term" value="C:side of membrane"/>
    <property type="evidence" value="ECO:0007669"/>
    <property type="project" value="UniProtKB-KW"/>
</dbReference>
<sequence>MHVLSFILLVALDPAWAQEAVPTSKSHSVFQLGGLKTRAASSECYVDCFDEAVAVSLCDPSDNACTCADSSLIQRTSNCVLVNCSLSELLDWQKRRADACDLPTQNLSTAFLAVEWCLFSLAIAAVILRVIARLHYSTGLGWDDFLIFVALAPLITTTICQTIAFRTGLGRDIWAITFSDLRTSMLVRECHFH</sequence>
<evidence type="ECO:0000256" key="8">
    <source>
        <dbReference type="ARBA" id="ARBA00023288"/>
    </source>
</evidence>
<evidence type="ECO:0000256" key="5">
    <source>
        <dbReference type="ARBA" id="ARBA00022622"/>
    </source>
</evidence>
<evidence type="ECO:0000313" key="14">
    <source>
        <dbReference type="Proteomes" id="UP000799436"/>
    </source>
</evidence>
<evidence type="ECO:0000256" key="9">
    <source>
        <dbReference type="SAM" id="Phobius"/>
    </source>
</evidence>
<evidence type="ECO:0000256" key="3">
    <source>
        <dbReference type="ARBA" id="ARBA00010031"/>
    </source>
</evidence>
<dbReference type="InterPro" id="IPR049326">
    <property type="entry name" value="Rhodopsin_dom_fungi"/>
</dbReference>